<feature type="transmembrane region" description="Helical" evidence="9">
    <location>
        <begin position="62"/>
        <end position="83"/>
    </location>
</feature>
<dbReference type="Pfam" id="PF20154">
    <property type="entry name" value="LNT_N"/>
    <property type="match status" value="1"/>
</dbReference>
<feature type="transmembrane region" description="Helical" evidence="9">
    <location>
        <begin position="511"/>
        <end position="532"/>
    </location>
</feature>
<evidence type="ECO:0000259" key="10">
    <source>
        <dbReference type="PROSITE" id="PS50263"/>
    </source>
</evidence>
<dbReference type="GO" id="GO:0016410">
    <property type="term" value="F:N-acyltransferase activity"/>
    <property type="evidence" value="ECO:0007669"/>
    <property type="project" value="UniProtKB-UniRule"/>
</dbReference>
<comment type="caution">
    <text evidence="9">Lacks conserved residue(s) required for the propagation of feature annotation.</text>
</comment>
<comment type="function">
    <text evidence="9">Catalyzes the phospholipid dependent N-acylation of the N-terminal cysteine of apolipoprotein, the last step in lipoprotein maturation.</text>
</comment>
<dbReference type="SUPFAM" id="SSF56317">
    <property type="entry name" value="Carbon-nitrogen hydrolase"/>
    <property type="match status" value="1"/>
</dbReference>
<dbReference type="InterPro" id="IPR004563">
    <property type="entry name" value="Apolipo_AcylTrfase"/>
</dbReference>
<dbReference type="RefSeq" id="WP_192031238.1">
    <property type="nucleotide sequence ID" value="NZ_JACYTR010000066.1"/>
</dbReference>
<dbReference type="PANTHER" id="PTHR38686">
    <property type="entry name" value="APOLIPOPROTEIN N-ACYLTRANSFERASE"/>
    <property type="match status" value="1"/>
</dbReference>
<dbReference type="Pfam" id="PF00795">
    <property type="entry name" value="CN_hydrolase"/>
    <property type="match status" value="1"/>
</dbReference>
<dbReference type="HAMAP" id="MF_01148">
    <property type="entry name" value="Lnt"/>
    <property type="match status" value="1"/>
</dbReference>
<dbReference type="EMBL" id="JACYTR010000066">
    <property type="protein sequence ID" value="MBD8527816.1"/>
    <property type="molecule type" value="Genomic_DNA"/>
</dbReference>
<dbReference type="GO" id="GO:0005886">
    <property type="term" value="C:plasma membrane"/>
    <property type="evidence" value="ECO:0007669"/>
    <property type="project" value="UniProtKB-SubCell"/>
</dbReference>
<keyword evidence="7 9" id="KW-0472">Membrane</keyword>
<feature type="transmembrane region" description="Helical" evidence="9">
    <location>
        <begin position="20"/>
        <end position="41"/>
    </location>
</feature>
<dbReference type="CDD" id="cd07571">
    <property type="entry name" value="ALP_N-acyl_transferase"/>
    <property type="match status" value="1"/>
</dbReference>
<name>A0AAW3ZUV3_9GAMM</name>
<dbReference type="Gene3D" id="3.60.110.10">
    <property type="entry name" value="Carbon-nitrogen hydrolase"/>
    <property type="match status" value="1"/>
</dbReference>
<comment type="subcellular location">
    <subcellularLocation>
        <location evidence="1 9">Cell membrane</location>
        <topology evidence="1 9">Multi-pass membrane protein</topology>
    </subcellularLocation>
</comment>
<accession>A0AAW3ZUV3</accession>
<keyword evidence="6 9" id="KW-1133">Transmembrane helix</keyword>
<proteinExistence type="inferred from homology"/>
<evidence type="ECO:0000256" key="2">
    <source>
        <dbReference type="ARBA" id="ARBA00010065"/>
    </source>
</evidence>
<evidence type="ECO:0000256" key="8">
    <source>
        <dbReference type="ARBA" id="ARBA00023315"/>
    </source>
</evidence>
<feature type="transmembrane region" description="Helical" evidence="9">
    <location>
        <begin position="128"/>
        <end position="147"/>
    </location>
</feature>
<keyword evidence="12" id="KW-1185">Reference proteome</keyword>
<comment type="caution">
    <text evidence="11">The sequence shown here is derived from an EMBL/GenBank/DDBJ whole genome shotgun (WGS) entry which is preliminary data.</text>
</comment>
<evidence type="ECO:0000256" key="5">
    <source>
        <dbReference type="ARBA" id="ARBA00022692"/>
    </source>
</evidence>
<dbReference type="GO" id="GO:0042158">
    <property type="term" value="P:lipoprotein biosynthetic process"/>
    <property type="evidence" value="ECO:0007669"/>
    <property type="project" value="UniProtKB-UniRule"/>
</dbReference>
<dbReference type="PANTHER" id="PTHR38686:SF1">
    <property type="entry name" value="APOLIPOPROTEIN N-ACYLTRANSFERASE"/>
    <property type="match status" value="1"/>
</dbReference>
<dbReference type="AlphaFoldDB" id="A0AAW3ZUV3"/>
<evidence type="ECO:0000256" key="3">
    <source>
        <dbReference type="ARBA" id="ARBA00022475"/>
    </source>
</evidence>
<keyword evidence="5 9" id="KW-0812">Transmembrane</keyword>
<evidence type="ECO:0000313" key="12">
    <source>
        <dbReference type="Proteomes" id="UP000613768"/>
    </source>
</evidence>
<feature type="transmembrane region" description="Helical" evidence="9">
    <location>
        <begin position="597"/>
        <end position="618"/>
    </location>
</feature>
<dbReference type="InterPro" id="IPR003010">
    <property type="entry name" value="C-N_Hydrolase"/>
</dbReference>
<dbReference type="Proteomes" id="UP000613768">
    <property type="component" value="Unassembled WGS sequence"/>
</dbReference>
<evidence type="ECO:0000256" key="1">
    <source>
        <dbReference type="ARBA" id="ARBA00004651"/>
    </source>
</evidence>
<evidence type="ECO:0000256" key="4">
    <source>
        <dbReference type="ARBA" id="ARBA00022679"/>
    </source>
</evidence>
<evidence type="ECO:0000256" key="6">
    <source>
        <dbReference type="ARBA" id="ARBA00022989"/>
    </source>
</evidence>
<dbReference type="NCBIfam" id="TIGR00546">
    <property type="entry name" value="lnt"/>
    <property type="match status" value="1"/>
</dbReference>
<comment type="pathway">
    <text evidence="9">Protein modification; lipoprotein biosynthesis (N-acyl transfer).</text>
</comment>
<feature type="transmembrane region" description="Helical" evidence="9">
    <location>
        <begin position="167"/>
        <end position="189"/>
    </location>
</feature>
<evidence type="ECO:0000313" key="11">
    <source>
        <dbReference type="EMBL" id="MBD8527816.1"/>
    </source>
</evidence>
<comment type="catalytic activity">
    <reaction evidence="9">
        <text>N-terminal S-1,2-diacyl-sn-glyceryl-L-cysteinyl-[lipoprotein] + a glycerophospholipid = N-acyl-S-1,2-diacyl-sn-glyceryl-L-cysteinyl-[lipoprotein] + a 2-acyl-sn-glycero-3-phospholipid + H(+)</text>
        <dbReference type="Rhea" id="RHEA:48228"/>
        <dbReference type="Rhea" id="RHEA-COMP:14681"/>
        <dbReference type="Rhea" id="RHEA-COMP:14684"/>
        <dbReference type="ChEBI" id="CHEBI:15378"/>
        <dbReference type="ChEBI" id="CHEBI:136912"/>
        <dbReference type="ChEBI" id="CHEBI:140656"/>
        <dbReference type="ChEBI" id="CHEBI:140657"/>
        <dbReference type="ChEBI" id="CHEBI:140660"/>
        <dbReference type="EC" id="2.3.1.269"/>
    </reaction>
</comment>
<dbReference type="PROSITE" id="PS50263">
    <property type="entry name" value="CN_HYDROLASE"/>
    <property type="match status" value="1"/>
</dbReference>
<sequence length="827" mass="90568">MGIERVRGAASAMNGPWARLLLGVLMSSALIAVFAAQRAAWPIGFVAWVPWMLALHGLRSNGAAIAAGVVMSIAFVLAAFSWFGLAVAEYTGLPVGWTLLLFCLLAPLLQPQVWLYSWARHATQRYGLLWAVVVASMTWLTAEWLLPKVLGDTFGHGLAPAITLRQIADLGGVGAITLCLLLSNEAMAAVLRARRAGWRSWLPALLAFALIPSAMGCYGVWRLSELQQAWSEPVEELRVGLVQSALVDYEQRRRDSSAHAVVREVLDVHFELSQSAIEQHGVDALVWAETVYPTTFLNPRSEDGAAFDREILEFVRQIDRPLVFGTYDIDHAGEYNAAAFVEPGGLLGFYRKTRPFPITEHVPSWLDGPRLRAWLPWAGSWQPGDGARVFPLRSRDGRTLQVVPLICLDDVGSRLAIEGARLGAQAIVGLSNDAWFSATPQGAELHLMVAQFRSIETRLPQLRVTNNGLSAFIDPAGEVLAVAAAGDRAVLAGPVPAQAPPPTLMVRWGEWLGPAALAGLAVFLVVAAVGRLSASRDNAAARVTLPKPGEAHKLWLLPSSVRWAIVVLRGAAATGLGLLLVLMLRGDGLQVSSAWQIQLYLAAVVLPLCLAGLLKFIVVGTARVEGRCLIIEQRGRRIELDLDQLQALQRWCLPLPAPGLSLQFRSGRRWAFALMPADPPQLLACLVAQGVRDATASAWSATLSDWRSKARRRWLDSAWLKFALFPLLPALPAFRLHQHITYGGAFGEYYTYGLQAWLLGLLIWWASWSLGLMLFAAALRTAIETLCWVLFAIHRTQVATARFALEWLGRGMFYLGVPIWFAWRVLS</sequence>
<comment type="similarity">
    <text evidence="2 9">Belongs to the CN hydrolase family. Apolipoprotein N-acyltransferase subfamily.</text>
</comment>
<keyword evidence="3 9" id="KW-1003">Cell membrane</keyword>
<feature type="transmembrane region" description="Helical" evidence="9">
    <location>
        <begin position="811"/>
        <end position="826"/>
    </location>
</feature>
<feature type="domain" description="CN hydrolase" evidence="10">
    <location>
        <begin position="237"/>
        <end position="497"/>
    </location>
</feature>
<feature type="transmembrane region" description="Helical" evidence="9">
    <location>
        <begin position="95"/>
        <end position="116"/>
    </location>
</feature>
<evidence type="ECO:0000256" key="9">
    <source>
        <dbReference type="HAMAP-Rule" id="MF_01148"/>
    </source>
</evidence>
<protein>
    <recommendedName>
        <fullName evidence="9">Apolipoprotein N-acyltransferase</fullName>
        <shortName evidence="9">ALP N-acyltransferase</shortName>
        <ecNumber evidence="9">2.3.1.269</ecNumber>
    </recommendedName>
</protein>
<evidence type="ECO:0000256" key="7">
    <source>
        <dbReference type="ARBA" id="ARBA00023136"/>
    </source>
</evidence>
<feature type="transmembrane region" description="Helical" evidence="9">
    <location>
        <begin position="201"/>
        <end position="221"/>
    </location>
</feature>
<keyword evidence="8 9" id="KW-0012">Acyltransferase</keyword>
<dbReference type="InterPro" id="IPR045378">
    <property type="entry name" value="LNT_N"/>
</dbReference>
<gene>
    <name evidence="9 11" type="primary">lnt</name>
    <name evidence="11" type="ORF">IFO71_18885</name>
</gene>
<feature type="transmembrane region" description="Helical" evidence="9">
    <location>
        <begin position="563"/>
        <end position="585"/>
    </location>
</feature>
<reference evidence="11 12" key="1">
    <citation type="submission" date="2020-09" db="EMBL/GenBank/DDBJ databases">
        <title>Pseudoxanthomonas sp. CAU 1598 isolated from sand of Yaerae Beach.</title>
        <authorList>
            <person name="Kim W."/>
        </authorList>
    </citation>
    <scope>NUCLEOTIDE SEQUENCE [LARGE SCALE GENOMIC DNA]</scope>
    <source>
        <strain evidence="11 12">CAU 1598</strain>
    </source>
</reference>
<feature type="transmembrane region" description="Helical" evidence="9">
    <location>
        <begin position="718"/>
        <end position="736"/>
    </location>
</feature>
<organism evidence="11 12">
    <name type="scientific">Pseudomarimonas arenosa</name>
    <dbReference type="NCBI Taxonomy" id="2774145"/>
    <lineage>
        <taxon>Bacteria</taxon>
        <taxon>Pseudomonadati</taxon>
        <taxon>Pseudomonadota</taxon>
        <taxon>Gammaproteobacteria</taxon>
        <taxon>Lysobacterales</taxon>
        <taxon>Lysobacteraceae</taxon>
        <taxon>Pseudomarimonas</taxon>
    </lineage>
</organism>
<dbReference type="EC" id="2.3.1.269" evidence="9"/>
<dbReference type="InterPro" id="IPR036526">
    <property type="entry name" value="C-N_Hydrolase_sf"/>
</dbReference>
<keyword evidence="4 9" id="KW-0808">Transferase</keyword>
<feature type="transmembrane region" description="Helical" evidence="9">
    <location>
        <begin position="756"/>
        <end position="779"/>
    </location>
</feature>